<accession>A0A922MTD1</accession>
<feature type="compositionally biased region" description="Low complexity" evidence="1">
    <location>
        <begin position="255"/>
        <end position="302"/>
    </location>
</feature>
<feature type="region of interest" description="Disordered" evidence="1">
    <location>
        <begin position="251"/>
        <end position="312"/>
    </location>
</feature>
<dbReference type="EMBL" id="JACEFF010000188">
    <property type="protein sequence ID" value="KAH9642538.1"/>
    <property type="molecule type" value="Genomic_DNA"/>
</dbReference>
<proteinExistence type="predicted"/>
<feature type="compositionally biased region" description="Polar residues" evidence="1">
    <location>
        <begin position="303"/>
        <end position="312"/>
    </location>
</feature>
<gene>
    <name evidence="3" type="ORF">HF086_008948</name>
</gene>
<name>A0A922MTD1_SPOEX</name>
<evidence type="ECO:0000313" key="4">
    <source>
        <dbReference type="Proteomes" id="UP000814243"/>
    </source>
</evidence>
<feature type="signal peptide" evidence="2">
    <location>
        <begin position="1"/>
        <end position="17"/>
    </location>
</feature>
<reference evidence="3" key="1">
    <citation type="journal article" date="2021" name="G3 (Bethesda)">
        <title>Genome and transcriptome analysis of the beet armyworm Spodoptera exigua reveals targets for pest control. .</title>
        <authorList>
            <person name="Simon S."/>
            <person name="Breeschoten T."/>
            <person name="Jansen H.J."/>
            <person name="Dirks R.P."/>
            <person name="Schranz M.E."/>
            <person name="Ros V.I.D."/>
        </authorList>
    </citation>
    <scope>NUCLEOTIDE SEQUENCE</scope>
    <source>
        <strain evidence="3">TB_SE_WUR_2020</strain>
    </source>
</reference>
<dbReference type="AlphaFoldDB" id="A0A922MTD1"/>
<feature type="compositionally biased region" description="Polar residues" evidence="1">
    <location>
        <begin position="381"/>
        <end position="404"/>
    </location>
</feature>
<sequence length="410" mass="45177">MSIKLLICVLVPKSILAINFASSLVNGVFDPLMQNSDSSDSYLENDIEAIPITTNLKTQKVPIKKEELLNKYQVKKVNIARNLIDYNKCVEINDRILCGYEKNKGLHELGQIIDLGNGCRIRGDRLECGYDSKNKLPKESQNLVMRQRPTRTPKSEISNKEHKMSSDLMENILLKSALSKLLVKSEATENVVKPTVLIEPTKITNVTLNQIIYSTTEKVTSLTPKIAPRTEAVNQITEIDTQNIAAITQNNHTQSTESATESTKSATESTESATESTELTTDSTESATDSTESATDSTESATQRTELLSESSKPILIKSIRKTSTTAQNTPAQIDDNLEVMDTPSESKIFKRAIPRTIITTETISILQNVANLLTTVPSTTHKNSTESVNLQTPSSENATTACVENQERV</sequence>
<protein>
    <submittedName>
        <fullName evidence="3">Uncharacterized protein</fullName>
    </submittedName>
</protein>
<evidence type="ECO:0000256" key="1">
    <source>
        <dbReference type="SAM" id="MobiDB-lite"/>
    </source>
</evidence>
<evidence type="ECO:0000313" key="3">
    <source>
        <dbReference type="EMBL" id="KAH9642538.1"/>
    </source>
</evidence>
<feature type="non-terminal residue" evidence="3">
    <location>
        <position position="1"/>
    </location>
</feature>
<keyword evidence="2" id="KW-0732">Signal</keyword>
<feature type="chain" id="PRO_5038105871" evidence="2">
    <location>
        <begin position="18"/>
        <end position="410"/>
    </location>
</feature>
<organism evidence="3 4">
    <name type="scientific">Spodoptera exigua</name>
    <name type="common">Beet armyworm</name>
    <name type="synonym">Noctua fulgens</name>
    <dbReference type="NCBI Taxonomy" id="7107"/>
    <lineage>
        <taxon>Eukaryota</taxon>
        <taxon>Metazoa</taxon>
        <taxon>Ecdysozoa</taxon>
        <taxon>Arthropoda</taxon>
        <taxon>Hexapoda</taxon>
        <taxon>Insecta</taxon>
        <taxon>Pterygota</taxon>
        <taxon>Neoptera</taxon>
        <taxon>Endopterygota</taxon>
        <taxon>Lepidoptera</taxon>
        <taxon>Glossata</taxon>
        <taxon>Ditrysia</taxon>
        <taxon>Noctuoidea</taxon>
        <taxon>Noctuidae</taxon>
        <taxon>Amphipyrinae</taxon>
        <taxon>Spodoptera</taxon>
    </lineage>
</organism>
<dbReference type="Proteomes" id="UP000814243">
    <property type="component" value="Unassembled WGS sequence"/>
</dbReference>
<feature type="region of interest" description="Disordered" evidence="1">
    <location>
        <begin position="381"/>
        <end position="410"/>
    </location>
</feature>
<evidence type="ECO:0000256" key="2">
    <source>
        <dbReference type="SAM" id="SignalP"/>
    </source>
</evidence>
<comment type="caution">
    <text evidence="3">The sequence shown here is derived from an EMBL/GenBank/DDBJ whole genome shotgun (WGS) entry which is preliminary data.</text>
</comment>